<gene>
    <name evidence="8" type="ORF">GCM10009855_11590</name>
</gene>
<dbReference type="InterPro" id="IPR036390">
    <property type="entry name" value="WH_DNA-bd_sf"/>
</dbReference>
<comment type="function">
    <text evidence="6">Repressor of the lactose catabolism operon. Galactose-6-phosphate is the inducer.</text>
</comment>
<dbReference type="InterPro" id="IPR018356">
    <property type="entry name" value="Tscrpt_reg_HTH_DeoR_CS"/>
</dbReference>
<dbReference type="InterPro" id="IPR014036">
    <property type="entry name" value="DeoR-like_C"/>
</dbReference>
<name>A0ABN3HAG8_9ACTN</name>
<dbReference type="Gene3D" id="1.10.10.10">
    <property type="entry name" value="Winged helix-like DNA-binding domain superfamily/Winged helix DNA-binding domain"/>
    <property type="match status" value="1"/>
</dbReference>
<evidence type="ECO:0000256" key="4">
    <source>
        <dbReference type="ARBA" id="ARBA00023125"/>
    </source>
</evidence>
<dbReference type="InterPro" id="IPR050313">
    <property type="entry name" value="Carb_Metab_HTH_regulators"/>
</dbReference>
<dbReference type="PROSITE" id="PS51000">
    <property type="entry name" value="HTH_DEOR_2"/>
    <property type="match status" value="1"/>
</dbReference>
<evidence type="ECO:0000256" key="2">
    <source>
        <dbReference type="ARBA" id="ARBA00022491"/>
    </source>
</evidence>
<accession>A0ABN3HAG8</accession>
<reference evidence="8 9" key="1">
    <citation type="journal article" date="2019" name="Int. J. Syst. Evol. Microbiol.">
        <title>The Global Catalogue of Microorganisms (GCM) 10K type strain sequencing project: providing services to taxonomists for standard genome sequencing and annotation.</title>
        <authorList>
            <consortium name="The Broad Institute Genomics Platform"/>
            <consortium name="The Broad Institute Genome Sequencing Center for Infectious Disease"/>
            <person name="Wu L."/>
            <person name="Ma J."/>
        </authorList>
    </citation>
    <scope>NUCLEOTIDE SEQUENCE [LARGE SCALE GENOMIC DNA]</scope>
    <source>
        <strain evidence="8 9">JCM 16227</strain>
    </source>
</reference>
<dbReference type="PRINTS" id="PR00037">
    <property type="entry name" value="HTHLACR"/>
</dbReference>
<organism evidence="8 9">
    <name type="scientific">Gordonia cholesterolivorans</name>
    <dbReference type="NCBI Taxonomy" id="559625"/>
    <lineage>
        <taxon>Bacteria</taxon>
        <taxon>Bacillati</taxon>
        <taxon>Actinomycetota</taxon>
        <taxon>Actinomycetes</taxon>
        <taxon>Mycobacteriales</taxon>
        <taxon>Gordoniaceae</taxon>
        <taxon>Gordonia</taxon>
    </lineage>
</organism>
<dbReference type="Proteomes" id="UP001501170">
    <property type="component" value="Unassembled WGS sequence"/>
</dbReference>
<dbReference type="Pfam" id="PF08220">
    <property type="entry name" value="HTH_DeoR"/>
    <property type="match status" value="1"/>
</dbReference>
<dbReference type="SUPFAM" id="SSF100950">
    <property type="entry name" value="NagB/RpiA/CoA transferase-like"/>
    <property type="match status" value="1"/>
</dbReference>
<keyword evidence="9" id="KW-1185">Reference proteome</keyword>
<evidence type="ECO:0000313" key="9">
    <source>
        <dbReference type="Proteomes" id="UP001501170"/>
    </source>
</evidence>
<keyword evidence="3" id="KW-0805">Transcription regulation</keyword>
<keyword evidence="5" id="KW-0804">Transcription</keyword>
<evidence type="ECO:0000256" key="5">
    <source>
        <dbReference type="ARBA" id="ARBA00023163"/>
    </source>
</evidence>
<dbReference type="PANTHER" id="PTHR30363:SF4">
    <property type="entry name" value="GLYCEROL-3-PHOSPHATE REGULON REPRESSOR"/>
    <property type="match status" value="1"/>
</dbReference>
<dbReference type="InterPro" id="IPR036388">
    <property type="entry name" value="WH-like_DNA-bd_sf"/>
</dbReference>
<dbReference type="PANTHER" id="PTHR30363">
    <property type="entry name" value="HTH-TYPE TRANSCRIPTIONAL REGULATOR SRLR-RELATED"/>
    <property type="match status" value="1"/>
</dbReference>
<evidence type="ECO:0000256" key="3">
    <source>
        <dbReference type="ARBA" id="ARBA00023015"/>
    </source>
</evidence>
<comment type="caution">
    <text evidence="8">The sequence shown here is derived from an EMBL/GenBank/DDBJ whole genome shotgun (WGS) entry which is preliminary data.</text>
</comment>
<sequence>MHEIGQSGEQMYAEERQSAIANEVRLRGRVSVADLAARFSVTGETVRRDLAILARSGHLVRVHGGAVRLDVAAVVDEPDLVVREETHRGEKSAIGAAALAFLPADGGSIVIDAGTTTLQLALSIPADARLTCVTNSVQIAEVVAELPGSGVLLTGGRLRPKTGASVGADAIERLSRIRASVGFLGTNGLSLEHGLSTPDADEAATKRAMIAACTTTVVLADSSKINREELMSFGTLEDVDVLVTDAGIDSAFADELRAHEIEVVIA</sequence>
<dbReference type="EMBL" id="BAAARB010000004">
    <property type="protein sequence ID" value="GAA2374048.1"/>
    <property type="molecule type" value="Genomic_DNA"/>
</dbReference>
<evidence type="ECO:0000259" key="7">
    <source>
        <dbReference type="PROSITE" id="PS51000"/>
    </source>
</evidence>
<evidence type="ECO:0000313" key="8">
    <source>
        <dbReference type="EMBL" id="GAA2374048.1"/>
    </source>
</evidence>
<dbReference type="Pfam" id="PF00455">
    <property type="entry name" value="DeoRC"/>
    <property type="match status" value="1"/>
</dbReference>
<dbReference type="PROSITE" id="PS00894">
    <property type="entry name" value="HTH_DEOR_1"/>
    <property type="match status" value="1"/>
</dbReference>
<keyword evidence="4 8" id="KW-0238">DNA-binding</keyword>
<dbReference type="SUPFAM" id="SSF46785">
    <property type="entry name" value="Winged helix' DNA-binding domain"/>
    <property type="match status" value="1"/>
</dbReference>
<evidence type="ECO:0000256" key="1">
    <source>
        <dbReference type="ARBA" id="ARBA00021390"/>
    </source>
</evidence>
<keyword evidence="2" id="KW-0678">Repressor</keyword>
<dbReference type="InterPro" id="IPR001034">
    <property type="entry name" value="DeoR_HTH"/>
</dbReference>
<protein>
    <recommendedName>
        <fullName evidence="1">Lactose phosphotransferase system repressor</fullName>
    </recommendedName>
</protein>
<dbReference type="Gene3D" id="3.40.50.1360">
    <property type="match status" value="1"/>
</dbReference>
<dbReference type="InterPro" id="IPR037171">
    <property type="entry name" value="NagB/RpiA_transferase-like"/>
</dbReference>
<dbReference type="SMART" id="SM00420">
    <property type="entry name" value="HTH_DEOR"/>
    <property type="match status" value="1"/>
</dbReference>
<proteinExistence type="predicted"/>
<evidence type="ECO:0000256" key="6">
    <source>
        <dbReference type="ARBA" id="ARBA00024937"/>
    </source>
</evidence>
<dbReference type="GO" id="GO:0003677">
    <property type="term" value="F:DNA binding"/>
    <property type="evidence" value="ECO:0007669"/>
    <property type="project" value="UniProtKB-KW"/>
</dbReference>
<dbReference type="SMART" id="SM01134">
    <property type="entry name" value="DeoRC"/>
    <property type="match status" value="1"/>
</dbReference>
<feature type="domain" description="HTH deoR-type" evidence="7">
    <location>
        <begin position="13"/>
        <end position="68"/>
    </location>
</feature>